<protein>
    <recommendedName>
        <fullName evidence="3">Glycosyltransferase family 1 protein</fullName>
    </recommendedName>
</protein>
<dbReference type="Gene3D" id="3.40.50.2000">
    <property type="entry name" value="Glycogen Phosphorylase B"/>
    <property type="match status" value="1"/>
</dbReference>
<evidence type="ECO:0000313" key="2">
    <source>
        <dbReference type="Proteomes" id="UP001180481"/>
    </source>
</evidence>
<name>A0ABY9RBG4_9FLAO</name>
<accession>A0ABY9RBG4</accession>
<dbReference type="Proteomes" id="UP001180481">
    <property type="component" value="Chromosome"/>
</dbReference>
<dbReference type="Pfam" id="PF13692">
    <property type="entry name" value="Glyco_trans_1_4"/>
    <property type="match status" value="1"/>
</dbReference>
<sequence>MPQKICIISFDHWDYDHHIVTALQKKGIDSFHIKIGQFKHKNLWARIHNSLSKIFLNKNPKLIKRQEYIIETLKLRGIQDQILVLNPELIDLAYHKQIKGYTKKYMAYLYDSMARCSISHLLDGIFDEIYSFDKEDIQNYGFKPTTNYNYIEKIQKSAPSDIKNDVLYIASFDKRISNLFALQTYFDQLKKSYQFIIIGKKTTLYKWKHIFSSQLKKIDLRRNRVNQKEMHTYYKQTQVVIDLVRTNQTGLSFRIFEAMAFEKKVITTNRNVVTYDFYNPNNIRVIDEHNLIIEARFFETSYQSLPDEIYSYYTLSAWVDRIFNLK</sequence>
<gene>
    <name evidence="1" type="ORF">RF683_03790</name>
</gene>
<reference evidence="1" key="1">
    <citation type="submission" date="2023-09" db="EMBL/GenBank/DDBJ databases">
        <title>Flavobacterium sp. 20NA77.7 isolated from freshwater.</title>
        <authorList>
            <person name="Le V."/>
            <person name="Ko S.-R."/>
            <person name="Ahn C.-Y."/>
            <person name="Oh H.-M."/>
        </authorList>
    </citation>
    <scope>NUCLEOTIDE SEQUENCE</scope>
    <source>
        <strain evidence="1">20NA77.7</strain>
    </source>
</reference>
<evidence type="ECO:0000313" key="1">
    <source>
        <dbReference type="EMBL" id="WMW78573.1"/>
    </source>
</evidence>
<proteinExistence type="predicted"/>
<evidence type="ECO:0008006" key="3">
    <source>
        <dbReference type="Google" id="ProtNLM"/>
    </source>
</evidence>
<organism evidence="1 2">
    <name type="scientific">Flavobacterium nakdongensis</name>
    <dbReference type="NCBI Taxonomy" id="3073563"/>
    <lineage>
        <taxon>Bacteria</taxon>
        <taxon>Pseudomonadati</taxon>
        <taxon>Bacteroidota</taxon>
        <taxon>Flavobacteriia</taxon>
        <taxon>Flavobacteriales</taxon>
        <taxon>Flavobacteriaceae</taxon>
        <taxon>Flavobacterium</taxon>
    </lineage>
</organism>
<dbReference type="SUPFAM" id="SSF53756">
    <property type="entry name" value="UDP-Glycosyltransferase/glycogen phosphorylase"/>
    <property type="match status" value="1"/>
</dbReference>
<dbReference type="EMBL" id="CP133721">
    <property type="protein sequence ID" value="WMW78573.1"/>
    <property type="molecule type" value="Genomic_DNA"/>
</dbReference>
<dbReference type="RefSeq" id="WP_309532870.1">
    <property type="nucleotide sequence ID" value="NZ_CP133721.1"/>
</dbReference>
<keyword evidence="2" id="KW-1185">Reference proteome</keyword>